<gene>
    <name evidence="2" type="ORF">ROHU_000928</name>
    <name evidence="1" type="ORF">ROHU_011861</name>
</gene>
<evidence type="ECO:0000313" key="3">
    <source>
        <dbReference type="Proteomes" id="UP000290572"/>
    </source>
</evidence>
<dbReference type="Proteomes" id="UP000290572">
    <property type="component" value="Unassembled WGS sequence"/>
</dbReference>
<keyword evidence="3" id="KW-1185">Reference proteome</keyword>
<dbReference type="AlphaFoldDB" id="A0A498LHS9"/>
<proteinExistence type="predicted"/>
<comment type="caution">
    <text evidence="1">The sequence shown here is derived from an EMBL/GenBank/DDBJ whole genome shotgun (WGS) entry which is preliminary data.</text>
</comment>
<dbReference type="EMBL" id="QBIY01004647">
    <property type="protein sequence ID" value="RXN38652.1"/>
    <property type="molecule type" value="Genomic_DNA"/>
</dbReference>
<evidence type="ECO:0000313" key="1">
    <source>
        <dbReference type="EMBL" id="RXN07631.1"/>
    </source>
</evidence>
<reference evidence="1 3" key="1">
    <citation type="submission" date="2018-03" db="EMBL/GenBank/DDBJ databases">
        <title>Draft genome sequence of Rohu Carp (Labeo rohita).</title>
        <authorList>
            <person name="Das P."/>
            <person name="Kushwaha B."/>
            <person name="Joshi C.G."/>
            <person name="Kumar D."/>
            <person name="Nagpure N.S."/>
            <person name="Sahoo L."/>
            <person name="Das S.P."/>
            <person name="Bit A."/>
            <person name="Patnaik S."/>
            <person name="Meher P.K."/>
            <person name="Jayasankar P."/>
            <person name="Koringa P.G."/>
            <person name="Patel N.V."/>
            <person name="Hinsu A.T."/>
            <person name="Kumar R."/>
            <person name="Pandey M."/>
            <person name="Agarwal S."/>
            <person name="Srivastava S."/>
            <person name="Singh M."/>
            <person name="Iquebal M.A."/>
            <person name="Jaiswal S."/>
            <person name="Angadi U.B."/>
            <person name="Kumar N."/>
            <person name="Raza M."/>
            <person name="Shah T.M."/>
            <person name="Rai A."/>
            <person name="Jena J.K."/>
        </authorList>
    </citation>
    <scope>NUCLEOTIDE SEQUENCE [LARGE SCALE GENOMIC DNA]</scope>
    <source>
        <strain evidence="1">DASCIFA01</strain>
        <tissue evidence="1">Testis</tissue>
    </source>
</reference>
<accession>A0A498LHS9</accession>
<name>A0A498LHS9_LABRO</name>
<protein>
    <submittedName>
        <fullName evidence="1">Uncharacterized protein</fullName>
    </submittedName>
</protein>
<dbReference type="EMBL" id="QBIY01013344">
    <property type="protein sequence ID" value="RXN07631.1"/>
    <property type="molecule type" value="Genomic_DNA"/>
</dbReference>
<evidence type="ECO:0000313" key="2">
    <source>
        <dbReference type="EMBL" id="RXN38652.1"/>
    </source>
</evidence>
<organism evidence="1 3">
    <name type="scientific">Labeo rohita</name>
    <name type="common">Indian major carp</name>
    <name type="synonym">Cyprinus rohita</name>
    <dbReference type="NCBI Taxonomy" id="84645"/>
    <lineage>
        <taxon>Eukaryota</taxon>
        <taxon>Metazoa</taxon>
        <taxon>Chordata</taxon>
        <taxon>Craniata</taxon>
        <taxon>Vertebrata</taxon>
        <taxon>Euteleostomi</taxon>
        <taxon>Actinopterygii</taxon>
        <taxon>Neopterygii</taxon>
        <taxon>Teleostei</taxon>
        <taxon>Ostariophysi</taxon>
        <taxon>Cypriniformes</taxon>
        <taxon>Cyprinidae</taxon>
        <taxon>Labeoninae</taxon>
        <taxon>Labeonini</taxon>
        <taxon>Labeo</taxon>
    </lineage>
</organism>
<sequence>MTAELCHCHTDLPISMRRSYLNQSPPAPTLYPDWDDNCNSWPGIRWAAPACAAKHGGSRQAKARPGTCHQLRPDSIPPSSVSVRIRFPDPAYWGSVPATPSLLHIIVLIAIST</sequence>